<proteinExistence type="predicted"/>
<reference evidence="2" key="2">
    <citation type="submission" date="2023-06" db="EMBL/GenBank/DDBJ databases">
        <authorList>
            <consortium name="Lawrence Berkeley National Laboratory"/>
            <person name="Haridas S."/>
            <person name="Hensen N."/>
            <person name="Bonometti L."/>
            <person name="Westerberg I."/>
            <person name="Brannstrom I.O."/>
            <person name="Guillou S."/>
            <person name="Cros-Aarteil S."/>
            <person name="Calhoun S."/>
            <person name="Kuo A."/>
            <person name="Mondo S."/>
            <person name="Pangilinan J."/>
            <person name="Riley R."/>
            <person name="LaButti K."/>
            <person name="Andreopoulos B."/>
            <person name="Lipzen A."/>
            <person name="Chen C."/>
            <person name="Yanf M."/>
            <person name="Daum C."/>
            <person name="Ng V."/>
            <person name="Clum A."/>
            <person name="Steindorff A."/>
            <person name="Ohm R."/>
            <person name="Martin F."/>
            <person name="Silar P."/>
            <person name="Natvig D."/>
            <person name="Lalanne C."/>
            <person name="Gautier V."/>
            <person name="Ament-velasquez S.L."/>
            <person name="Kruys A."/>
            <person name="Hutchinson M.I."/>
            <person name="Powell A.J."/>
            <person name="Barry K."/>
            <person name="Miller A.N."/>
            <person name="Grigoriev I.V."/>
            <person name="Debuchy R."/>
            <person name="Gladieux P."/>
            <person name="Thoren M.H."/>
            <person name="Johannesson H."/>
        </authorList>
    </citation>
    <scope>NUCLEOTIDE SEQUENCE</scope>
    <source>
        <strain evidence="2">CBS 232.78</strain>
    </source>
</reference>
<evidence type="ECO:0000256" key="1">
    <source>
        <dbReference type="SAM" id="MobiDB-lite"/>
    </source>
</evidence>
<name>A0AAE0NGW0_9PEZI</name>
<evidence type="ECO:0000313" key="2">
    <source>
        <dbReference type="EMBL" id="KAK3381331.1"/>
    </source>
</evidence>
<accession>A0AAE0NGW0</accession>
<keyword evidence="3" id="KW-1185">Reference proteome</keyword>
<dbReference type="EMBL" id="JAULSW010000005">
    <property type="protein sequence ID" value="KAK3381331.1"/>
    <property type="molecule type" value="Genomic_DNA"/>
</dbReference>
<gene>
    <name evidence="2" type="ORF">B0H63DRAFT_524059</name>
</gene>
<protein>
    <submittedName>
        <fullName evidence="2">Uncharacterized protein</fullName>
    </submittedName>
</protein>
<feature type="region of interest" description="Disordered" evidence="1">
    <location>
        <begin position="1"/>
        <end position="66"/>
    </location>
</feature>
<reference evidence="2" key="1">
    <citation type="journal article" date="2023" name="Mol. Phylogenet. Evol.">
        <title>Genome-scale phylogeny and comparative genomics of the fungal order Sordariales.</title>
        <authorList>
            <person name="Hensen N."/>
            <person name="Bonometti L."/>
            <person name="Westerberg I."/>
            <person name="Brannstrom I.O."/>
            <person name="Guillou S."/>
            <person name="Cros-Aarteil S."/>
            <person name="Calhoun S."/>
            <person name="Haridas S."/>
            <person name="Kuo A."/>
            <person name="Mondo S."/>
            <person name="Pangilinan J."/>
            <person name="Riley R."/>
            <person name="LaButti K."/>
            <person name="Andreopoulos B."/>
            <person name="Lipzen A."/>
            <person name="Chen C."/>
            <person name="Yan M."/>
            <person name="Daum C."/>
            <person name="Ng V."/>
            <person name="Clum A."/>
            <person name="Steindorff A."/>
            <person name="Ohm R.A."/>
            <person name="Martin F."/>
            <person name="Silar P."/>
            <person name="Natvig D.O."/>
            <person name="Lalanne C."/>
            <person name="Gautier V."/>
            <person name="Ament-Velasquez S.L."/>
            <person name="Kruys A."/>
            <person name="Hutchinson M.I."/>
            <person name="Powell A.J."/>
            <person name="Barry K."/>
            <person name="Miller A.N."/>
            <person name="Grigoriev I.V."/>
            <person name="Debuchy R."/>
            <person name="Gladieux P."/>
            <person name="Hiltunen Thoren M."/>
            <person name="Johannesson H."/>
        </authorList>
    </citation>
    <scope>NUCLEOTIDE SEQUENCE</scope>
    <source>
        <strain evidence="2">CBS 232.78</strain>
    </source>
</reference>
<organism evidence="2 3">
    <name type="scientific">Podospora didyma</name>
    <dbReference type="NCBI Taxonomy" id="330526"/>
    <lineage>
        <taxon>Eukaryota</taxon>
        <taxon>Fungi</taxon>
        <taxon>Dikarya</taxon>
        <taxon>Ascomycota</taxon>
        <taxon>Pezizomycotina</taxon>
        <taxon>Sordariomycetes</taxon>
        <taxon>Sordariomycetidae</taxon>
        <taxon>Sordariales</taxon>
        <taxon>Podosporaceae</taxon>
        <taxon>Podospora</taxon>
    </lineage>
</organism>
<comment type="caution">
    <text evidence="2">The sequence shown here is derived from an EMBL/GenBank/DDBJ whole genome shotgun (WGS) entry which is preliminary data.</text>
</comment>
<dbReference type="AlphaFoldDB" id="A0AAE0NGW0"/>
<feature type="compositionally biased region" description="Basic residues" evidence="1">
    <location>
        <begin position="50"/>
        <end position="59"/>
    </location>
</feature>
<dbReference type="Proteomes" id="UP001285441">
    <property type="component" value="Unassembled WGS sequence"/>
</dbReference>
<evidence type="ECO:0000313" key="3">
    <source>
        <dbReference type="Proteomes" id="UP001285441"/>
    </source>
</evidence>
<sequence>MTKRRGILPKIFSKHPKDSLVPQSSTVNNRLHRREDSTTLQLHPGTHATVGKRRGRPPRSKPPDRNVKTFVTIFPREQADDNEVVFPTGPYFHASSSEKLFPSPSFLDTNLTPSNHPFTTMSEYSAGTSSGYTDPNNFFAIFGAMSGRDVGFGSGAPGSDNFWPTFPNYQYPLPPPGASHTGVGPSASIGDYATPFAVPQITRLRRKRHDDHNEYINDGVKRMNEHITTSTILHQSNAKVELPAILLSKLFRFSYIWEETVRLLGYGPVKFQPHRSINPRGGVFDSIGVFRVYVWANASDSPVLVDLQVLPGSPLSSGVMVIFGKPEIEQMYGHDWTPERHIEQNFTMDKVTPGPVFDYEDVAMTDGNNQLNLTPQQNVGHQQPENLGFADTFGF</sequence>